<keyword evidence="1 4" id="KW-0378">Hydrolase</keyword>
<evidence type="ECO:0000259" key="3">
    <source>
        <dbReference type="Pfam" id="PF12697"/>
    </source>
</evidence>
<organism evidence="4 5">
    <name type="scientific">Saccharothrix australiensis</name>
    <dbReference type="NCBI Taxonomy" id="2072"/>
    <lineage>
        <taxon>Bacteria</taxon>
        <taxon>Bacillati</taxon>
        <taxon>Actinomycetota</taxon>
        <taxon>Actinomycetes</taxon>
        <taxon>Pseudonocardiales</taxon>
        <taxon>Pseudonocardiaceae</taxon>
        <taxon>Saccharothrix</taxon>
    </lineage>
</organism>
<dbReference type="InterPro" id="IPR050266">
    <property type="entry name" value="AB_hydrolase_sf"/>
</dbReference>
<dbReference type="PANTHER" id="PTHR43798">
    <property type="entry name" value="MONOACYLGLYCEROL LIPASE"/>
    <property type="match status" value="1"/>
</dbReference>
<name>A0A495VZT2_9PSEU</name>
<gene>
    <name evidence="4" type="ORF">C8E97_2883</name>
</gene>
<feature type="signal peptide" evidence="2">
    <location>
        <begin position="1"/>
        <end position="30"/>
    </location>
</feature>
<keyword evidence="5" id="KW-1185">Reference proteome</keyword>
<dbReference type="GO" id="GO:0016020">
    <property type="term" value="C:membrane"/>
    <property type="evidence" value="ECO:0007669"/>
    <property type="project" value="TreeGrafter"/>
</dbReference>
<evidence type="ECO:0000256" key="2">
    <source>
        <dbReference type="SAM" id="SignalP"/>
    </source>
</evidence>
<evidence type="ECO:0000313" key="5">
    <source>
        <dbReference type="Proteomes" id="UP000282084"/>
    </source>
</evidence>
<dbReference type="InterPro" id="IPR000073">
    <property type="entry name" value="AB_hydrolase_1"/>
</dbReference>
<dbReference type="Proteomes" id="UP000282084">
    <property type="component" value="Unassembled WGS sequence"/>
</dbReference>
<proteinExistence type="predicted"/>
<dbReference type="SUPFAM" id="SSF53474">
    <property type="entry name" value="alpha/beta-Hydrolases"/>
    <property type="match status" value="1"/>
</dbReference>
<feature type="chain" id="PRO_5019871004" evidence="2">
    <location>
        <begin position="31"/>
        <end position="339"/>
    </location>
</feature>
<dbReference type="PANTHER" id="PTHR43798:SF31">
    <property type="entry name" value="AB HYDROLASE SUPERFAMILY PROTEIN YCLE"/>
    <property type="match status" value="1"/>
</dbReference>
<dbReference type="Gene3D" id="3.40.50.1820">
    <property type="entry name" value="alpha/beta hydrolase"/>
    <property type="match status" value="1"/>
</dbReference>
<sequence length="339" mass="35381">MTGSRARRVSRLLHLAVAAAIMLVAPPVAAGSTTRCDEVAVSTGDRRVTGTLCSPPNARTVQVLLHGFTYDRLYWDFPYRRPTYSYAHAARARGYATLALDGLGAGSSAHPPSAEVTYHSSAEALHRVVGALRTGLGGARFDRVVVVGHSFGSLVGYLEAGVHRDVDALVVTGSSHLLNAANIASRLAVNMRPAVTDPAFADSGYDLGYVTTAAGARREFYNTADAEPGVIAADELHKDVGSLPALVTALPYNVVNASLLIDVPTLTVDGSADPFACGPLAADCSSSAALAAFERPFFGPRATVEARVVPDGGHNLALEFTAGETAAVIGDFVDRHVGR</sequence>
<dbReference type="RefSeq" id="WP_170211850.1">
    <property type="nucleotide sequence ID" value="NZ_RBXO01000001.1"/>
</dbReference>
<feature type="domain" description="AB hydrolase-1" evidence="3">
    <location>
        <begin position="63"/>
        <end position="326"/>
    </location>
</feature>
<dbReference type="AlphaFoldDB" id="A0A495VZT2"/>
<reference evidence="4 5" key="1">
    <citation type="submission" date="2018-10" db="EMBL/GenBank/DDBJ databases">
        <title>Sequencing the genomes of 1000 actinobacteria strains.</title>
        <authorList>
            <person name="Klenk H.-P."/>
        </authorList>
    </citation>
    <scope>NUCLEOTIDE SEQUENCE [LARGE SCALE GENOMIC DNA]</scope>
    <source>
        <strain evidence="4 5">DSM 43800</strain>
    </source>
</reference>
<dbReference type="GO" id="GO:0016787">
    <property type="term" value="F:hydrolase activity"/>
    <property type="evidence" value="ECO:0007669"/>
    <property type="project" value="UniProtKB-KW"/>
</dbReference>
<evidence type="ECO:0000256" key="1">
    <source>
        <dbReference type="ARBA" id="ARBA00022801"/>
    </source>
</evidence>
<dbReference type="Pfam" id="PF12697">
    <property type="entry name" value="Abhydrolase_6"/>
    <property type="match status" value="1"/>
</dbReference>
<protein>
    <submittedName>
        <fullName evidence="4">Alpha-beta hydrolase superfamily lysophospholipase</fullName>
    </submittedName>
</protein>
<comment type="caution">
    <text evidence="4">The sequence shown here is derived from an EMBL/GenBank/DDBJ whole genome shotgun (WGS) entry which is preliminary data.</text>
</comment>
<dbReference type="EMBL" id="RBXO01000001">
    <property type="protein sequence ID" value="RKT54267.1"/>
    <property type="molecule type" value="Genomic_DNA"/>
</dbReference>
<evidence type="ECO:0000313" key="4">
    <source>
        <dbReference type="EMBL" id="RKT54267.1"/>
    </source>
</evidence>
<keyword evidence="2" id="KW-0732">Signal</keyword>
<dbReference type="InterPro" id="IPR029058">
    <property type="entry name" value="AB_hydrolase_fold"/>
</dbReference>
<accession>A0A495VZT2</accession>